<dbReference type="AlphaFoldDB" id="A0A4Z0YNL2"/>
<gene>
    <name evidence="1" type="ORF">E0Z10_g3274</name>
</gene>
<dbReference type="Proteomes" id="UP000297716">
    <property type="component" value="Unassembled WGS sequence"/>
</dbReference>
<protein>
    <submittedName>
        <fullName evidence="1">Uncharacterized protein</fullName>
    </submittedName>
</protein>
<evidence type="ECO:0000313" key="1">
    <source>
        <dbReference type="EMBL" id="TGJ85504.1"/>
    </source>
</evidence>
<dbReference type="OrthoDB" id="4727359at2759"/>
<evidence type="ECO:0000313" key="2">
    <source>
        <dbReference type="Proteomes" id="UP000297716"/>
    </source>
</evidence>
<name>A0A4Z0YNL2_9PEZI</name>
<comment type="caution">
    <text evidence="1">The sequence shown here is derived from an EMBL/GenBank/DDBJ whole genome shotgun (WGS) entry which is preliminary data.</text>
</comment>
<dbReference type="EMBL" id="SKBN01000044">
    <property type="protein sequence ID" value="TGJ85504.1"/>
    <property type="molecule type" value="Genomic_DNA"/>
</dbReference>
<sequence length="203" mass="23237">MAHHTRHCHCPVCFLEADEDHQVTTSPLGITHITPPRDPVSVVDKEEQRMSIVKSTPKKGGKDVLAEQCAVISRYVEKGHHLAALIQALDYSCAFTFARDPSEVFSARIHVYSSSTKEKAPGIQMQFRRELKLSFRAFLARRLLRGVLIRYPKGYFPRRFMVVEGDNIPILLYNVNARCSKNEQGRNCHDLIVQQWLEARGRH</sequence>
<accession>A0A4Z0YNL2</accession>
<keyword evidence="2" id="KW-1185">Reference proteome</keyword>
<proteinExistence type="predicted"/>
<reference evidence="1 2" key="1">
    <citation type="submission" date="2019-03" db="EMBL/GenBank/DDBJ databases">
        <title>Draft genome sequence of Xylaria hypoxylon DSM 108379, a ubiquitous saprotrophic-parasitic fungi on hardwood.</title>
        <authorList>
            <person name="Buettner E."/>
            <person name="Leonhardt S."/>
            <person name="Gebauer A.M."/>
            <person name="Liers C."/>
            <person name="Hofrichter M."/>
            <person name="Kellner H."/>
        </authorList>
    </citation>
    <scope>NUCLEOTIDE SEQUENCE [LARGE SCALE GENOMIC DNA]</scope>
    <source>
        <strain evidence="1 2">DSM 108379</strain>
    </source>
</reference>
<organism evidence="1 2">
    <name type="scientific">Xylaria hypoxylon</name>
    <dbReference type="NCBI Taxonomy" id="37992"/>
    <lineage>
        <taxon>Eukaryota</taxon>
        <taxon>Fungi</taxon>
        <taxon>Dikarya</taxon>
        <taxon>Ascomycota</taxon>
        <taxon>Pezizomycotina</taxon>
        <taxon>Sordariomycetes</taxon>
        <taxon>Xylariomycetidae</taxon>
        <taxon>Xylariales</taxon>
        <taxon>Xylariaceae</taxon>
        <taxon>Xylaria</taxon>
    </lineage>
</organism>